<dbReference type="SUPFAM" id="SSF52980">
    <property type="entry name" value="Restriction endonuclease-like"/>
    <property type="match status" value="1"/>
</dbReference>
<keyword evidence="3" id="KW-0255">Endonuclease</keyword>
<dbReference type="Gene3D" id="3.40.1350.10">
    <property type="match status" value="1"/>
</dbReference>
<dbReference type="NCBIfam" id="NF009150">
    <property type="entry name" value="PRK12497.1-3"/>
    <property type="match status" value="1"/>
</dbReference>
<gene>
    <name evidence="3" type="ORF">CLV71_12572</name>
</gene>
<evidence type="ECO:0000256" key="1">
    <source>
        <dbReference type="ARBA" id="ARBA00006738"/>
    </source>
</evidence>
<dbReference type="GO" id="GO:0003676">
    <property type="term" value="F:nucleic acid binding"/>
    <property type="evidence" value="ECO:0007669"/>
    <property type="project" value="InterPro"/>
</dbReference>
<dbReference type="PANTHER" id="PTHR34039">
    <property type="entry name" value="UPF0102 PROTEIN YRAN"/>
    <property type="match status" value="1"/>
</dbReference>
<dbReference type="Pfam" id="PF02021">
    <property type="entry name" value="UPF0102"/>
    <property type="match status" value="1"/>
</dbReference>
<dbReference type="Proteomes" id="UP000294927">
    <property type="component" value="Unassembled WGS sequence"/>
</dbReference>
<sequence length="143" mass="15978">MIFTPWFRPAGPGSLVGMTTNTKSTKPKHLTTGERGEALAARYLERQGLTVLSRNWRCSEGELDLVLTDGRTLVVCEVKTRTSDNYGAPAEAVTDTKAARIRRLARRWRVDYRVGPVPTRYDIVAITWPAGETPRISHLRGVL</sequence>
<reference evidence="3 4" key="1">
    <citation type="submission" date="2019-03" db="EMBL/GenBank/DDBJ databases">
        <title>Genomic Encyclopedia of Archaeal and Bacterial Type Strains, Phase II (KMG-II): from individual species to whole genera.</title>
        <authorList>
            <person name="Goeker M."/>
        </authorList>
    </citation>
    <scope>NUCLEOTIDE SEQUENCE [LARGE SCALE GENOMIC DNA]</scope>
    <source>
        <strain evidence="3 4">DSM 45499</strain>
    </source>
</reference>
<evidence type="ECO:0000313" key="4">
    <source>
        <dbReference type="Proteomes" id="UP000294927"/>
    </source>
</evidence>
<dbReference type="InterPro" id="IPR011335">
    <property type="entry name" value="Restrct_endonuc-II-like"/>
</dbReference>
<comment type="similarity">
    <text evidence="1 2">Belongs to the UPF0102 family.</text>
</comment>
<dbReference type="NCBIfam" id="TIGR00252">
    <property type="entry name" value="YraN family protein"/>
    <property type="match status" value="1"/>
</dbReference>
<dbReference type="CDD" id="cd20736">
    <property type="entry name" value="PoNe_Nuclease"/>
    <property type="match status" value="1"/>
</dbReference>
<evidence type="ECO:0000313" key="3">
    <source>
        <dbReference type="EMBL" id="TDV39760.1"/>
    </source>
</evidence>
<dbReference type="InterPro" id="IPR003509">
    <property type="entry name" value="UPF0102_YraN-like"/>
</dbReference>
<dbReference type="HAMAP" id="MF_00048">
    <property type="entry name" value="UPF0102"/>
    <property type="match status" value="1"/>
</dbReference>
<proteinExistence type="inferred from homology"/>
<evidence type="ECO:0000256" key="2">
    <source>
        <dbReference type="HAMAP-Rule" id="MF_00048"/>
    </source>
</evidence>
<dbReference type="EMBL" id="SOCP01000025">
    <property type="protein sequence ID" value="TDV39760.1"/>
    <property type="molecule type" value="Genomic_DNA"/>
</dbReference>
<dbReference type="PANTHER" id="PTHR34039:SF1">
    <property type="entry name" value="UPF0102 PROTEIN YRAN"/>
    <property type="match status" value="1"/>
</dbReference>
<name>A0A4R7UTK8_9PSEU</name>
<keyword evidence="3" id="KW-0540">Nuclease</keyword>
<dbReference type="InterPro" id="IPR011856">
    <property type="entry name" value="tRNA_endonuc-like_dom_sf"/>
</dbReference>
<dbReference type="NCBIfam" id="NF009154">
    <property type="entry name" value="PRK12497.3-3"/>
    <property type="match status" value="1"/>
</dbReference>
<keyword evidence="3" id="KW-0378">Hydrolase</keyword>
<dbReference type="GO" id="GO:0004519">
    <property type="term" value="F:endonuclease activity"/>
    <property type="evidence" value="ECO:0007669"/>
    <property type="project" value="UniProtKB-KW"/>
</dbReference>
<dbReference type="AlphaFoldDB" id="A0A4R7UTK8"/>
<keyword evidence="4" id="KW-1185">Reference proteome</keyword>
<comment type="caution">
    <text evidence="3">The sequence shown here is derived from an EMBL/GenBank/DDBJ whole genome shotgun (WGS) entry which is preliminary data.</text>
</comment>
<accession>A0A4R7UTK8</accession>
<organism evidence="3 4">
    <name type="scientific">Actinophytocola oryzae</name>
    <dbReference type="NCBI Taxonomy" id="502181"/>
    <lineage>
        <taxon>Bacteria</taxon>
        <taxon>Bacillati</taxon>
        <taxon>Actinomycetota</taxon>
        <taxon>Actinomycetes</taxon>
        <taxon>Pseudonocardiales</taxon>
        <taxon>Pseudonocardiaceae</taxon>
    </lineage>
</organism>
<protein>
    <recommendedName>
        <fullName evidence="2">UPF0102 protein CLV71_12572</fullName>
    </recommendedName>
</protein>